<sequence length="278" mass="30496">MDIHDAGPLEVLFIVYKKRDTVKRSAGSYLVERKGRSLDWNIRKYESLDSTNLEGRRILDAGKGGDGLVVWALHQTQGMGRLGRDWYDLPGKSLLVSIFLPGIEGFQAGVLVAVSIRTAIVSSGGTGPRFKWPNDMVYGDGKVGGILSETFRGERRAGIITGIGLNVGYAAEELSLPAKLPPTSLLIEEKKEWELEQLLTGFLDEMDRALLRDWQDSLADYRHNLAYVGENVRVGNHSLAGEADTFQGIIKGVDESGRLLLQVEGRTLVLASGDIMPV</sequence>
<proteinExistence type="predicted"/>
<dbReference type="InterPro" id="IPR004143">
    <property type="entry name" value="BPL_LPL_catalytic"/>
</dbReference>
<dbReference type="Proteomes" id="UP000177876">
    <property type="component" value="Unassembled WGS sequence"/>
</dbReference>
<dbReference type="InterPro" id="IPR003142">
    <property type="entry name" value="BPL_C"/>
</dbReference>
<evidence type="ECO:0000256" key="3">
    <source>
        <dbReference type="ARBA" id="ARBA00024227"/>
    </source>
</evidence>
<evidence type="ECO:0000259" key="4">
    <source>
        <dbReference type="PROSITE" id="PS51733"/>
    </source>
</evidence>
<feature type="domain" description="BPL/LPL catalytic" evidence="4">
    <location>
        <begin position="43"/>
        <end position="214"/>
    </location>
</feature>
<dbReference type="Pfam" id="PF03099">
    <property type="entry name" value="BPL_LplA_LipB"/>
    <property type="match status" value="1"/>
</dbReference>
<name>A0A1F2WMX1_9ACTN</name>
<protein>
    <recommendedName>
        <fullName evidence="3">biotin--[biotin carboxyl-carrier protein] ligase</fullName>
        <ecNumber evidence="3">6.3.4.15</ecNumber>
    </recommendedName>
</protein>
<dbReference type="NCBIfam" id="TIGR00121">
    <property type="entry name" value="birA_ligase"/>
    <property type="match status" value="1"/>
</dbReference>
<reference evidence="5 6" key="1">
    <citation type="journal article" date="2016" name="Nat. Commun.">
        <title>Thousands of microbial genomes shed light on interconnected biogeochemical processes in an aquifer system.</title>
        <authorList>
            <person name="Anantharaman K."/>
            <person name="Brown C.T."/>
            <person name="Hug L.A."/>
            <person name="Sharon I."/>
            <person name="Castelle C.J."/>
            <person name="Probst A.J."/>
            <person name="Thomas B.C."/>
            <person name="Singh A."/>
            <person name="Wilkins M.J."/>
            <person name="Karaoz U."/>
            <person name="Brodie E.L."/>
            <person name="Williams K.H."/>
            <person name="Hubbard S.S."/>
            <person name="Banfield J.F."/>
        </authorList>
    </citation>
    <scope>NUCLEOTIDE SEQUENCE [LARGE SCALE GENOMIC DNA]</scope>
</reference>
<dbReference type="PANTHER" id="PTHR12835">
    <property type="entry name" value="BIOTIN PROTEIN LIGASE"/>
    <property type="match status" value="1"/>
</dbReference>
<dbReference type="EC" id="6.3.4.15" evidence="3"/>
<accession>A0A1F2WMX1</accession>
<organism evidence="5 6">
    <name type="scientific">Candidatus Solincola sediminis</name>
    <dbReference type="NCBI Taxonomy" id="1797199"/>
    <lineage>
        <taxon>Bacteria</taxon>
        <taxon>Bacillati</taxon>
        <taxon>Actinomycetota</taxon>
        <taxon>Candidatus Geothermincolia</taxon>
        <taxon>Candidatus Geothermincolales</taxon>
        <taxon>Candidatus Geothermincolaceae</taxon>
        <taxon>Candidatus Solincola</taxon>
    </lineage>
</organism>
<dbReference type="EMBL" id="MELK01000025">
    <property type="protein sequence ID" value="OFW58210.1"/>
    <property type="molecule type" value="Genomic_DNA"/>
</dbReference>
<dbReference type="PROSITE" id="PS51733">
    <property type="entry name" value="BPL_LPL_CATALYTIC"/>
    <property type="match status" value="1"/>
</dbReference>
<dbReference type="Pfam" id="PF02237">
    <property type="entry name" value="BPL_C"/>
    <property type="match status" value="1"/>
</dbReference>
<evidence type="ECO:0000256" key="2">
    <source>
        <dbReference type="ARBA" id="ARBA00023267"/>
    </source>
</evidence>
<evidence type="ECO:0000313" key="5">
    <source>
        <dbReference type="EMBL" id="OFW58210.1"/>
    </source>
</evidence>
<dbReference type="GO" id="GO:0004077">
    <property type="term" value="F:biotin--[biotin carboxyl-carrier protein] ligase activity"/>
    <property type="evidence" value="ECO:0007669"/>
    <property type="project" value="UniProtKB-EC"/>
</dbReference>
<dbReference type="Gene3D" id="2.30.30.100">
    <property type="match status" value="1"/>
</dbReference>
<keyword evidence="1 5" id="KW-0436">Ligase</keyword>
<dbReference type="SUPFAM" id="SSF55681">
    <property type="entry name" value="Class II aaRS and biotin synthetases"/>
    <property type="match status" value="1"/>
</dbReference>
<dbReference type="InterPro" id="IPR045864">
    <property type="entry name" value="aa-tRNA-synth_II/BPL/LPL"/>
</dbReference>
<comment type="caution">
    <text evidence="5">The sequence shown here is derived from an EMBL/GenBank/DDBJ whole genome shotgun (WGS) entry which is preliminary data.</text>
</comment>
<dbReference type="STRING" id="1797197.A2Y75_08610"/>
<dbReference type="InterPro" id="IPR004408">
    <property type="entry name" value="Biotin_CoA_COase_ligase"/>
</dbReference>
<dbReference type="GO" id="GO:0005737">
    <property type="term" value="C:cytoplasm"/>
    <property type="evidence" value="ECO:0007669"/>
    <property type="project" value="TreeGrafter"/>
</dbReference>
<evidence type="ECO:0000256" key="1">
    <source>
        <dbReference type="ARBA" id="ARBA00022598"/>
    </source>
</evidence>
<evidence type="ECO:0000313" key="6">
    <source>
        <dbReference type="Proteomes" id="UP000177876"/>
    </source>
</evidence>
<keyword evidence="2" id="KW-0092">Biotin</keyword>
<dbReference type="PANTHER" id="PTHR12835:SF5">
    <property type="entry name" value="BIOTIN--PROTEIN LIGASE"/>
    <property type="match status" value="1"/>
</dbReference>
<dbReference type="Gene3D" id="3.30.930.10">
    <property type="entry name" value="Bira Bifunctional Protein, Domain 2"/>
    <property type="match status" value="1"/>
</dbReference>
<gene>
    <name evidence="5" type="ORF">A2Y75_08610</name>
</gene>
<dbReference type="CDD" id="cd16442">
    <property type="entry name" value="BPL"/>
    <property type="match status" value="1"/>
</dbReference>
<dbReference type="AlphaFoldDB" id="A0A1F2WMX1"/>